<organism evidence="7 8">
    <name type="scientific">Chlamydomonas reinhardtii</name>
    <name type="common">Chlamydomonas smithii</name>
    <dbReference type="NCBI Taxonomy" id="3055"/>
    <lineage>
        <taxon>Eukaryota</taxon>
        <taxon>Viridiplantae</taxon>
        <taxon>Chlorophyta</taxon>
        <taxon>core chlorophytes</taxon>
        <taxon>Chlorophyceae</taxon>
        <taxon>CS clade</taxon>
        <taxon>Chlamydomonadales</taxon>
        <taxon>Chlamydomonadaceae</taxon>
        <taxon>Chlamydomonas</taxon>
    </lineage>
</organism>
<feature type="compositionally biased region" description="Acidic residues" evidence="5">
    <location>
        <begin position="401"/>
        <end position="415"/>
    </location>
</feature>
<evidence type="ECO:0000313" key="7">
    <source>
        <dbReference type="EMBL" id="PNW74963.1"/>
    </source>
</evidence>
<evidence type="ECO:0000256" key="1">
    <source>
        <dbReference type="ARBA" id="ARBA00004141"/>
    </source>
</evidence>
<feature type="region of interest" description="Disordered" evidence="5">
    <location>
        <begin position="503"/>
        <end position="522"/>
    </location>
</feature>
<dbReference type="RefSeq" id="XP_042918257.1">
    <property type="nucleotide sequence ID" value="XM_043068110.1"/>
</dbReference>
<feature type="compositionally biased region" description="Basic and acidic residues" evidence="5">
    <location>
        <begin position="503"/>
        <end position="513"/>
    </location>
</feature>
<evidence type="ECO:0000256" key="5">
    <source>
        <dbReference type="SAM" id="MobiDB-lite"/>
    </source>
</evidence>
<dbReference type="EMBL" id="CM008973">
    <property type="protein sequence ID" value="PNW74963.1"/>
    <property type="molecule type" value="Genomic_DNA"/>
</dbReference>
<name>A0A2K3D348_CHLRE</name>
<protein>
    <submittedName>
        <fullName evidence="7">Uncharacterized protein</fullName>
    </submittedName>
</protein>
<gene>
    <name evidence="7" type="ORF">CHLRE_12g502400v5</name>
</gene>
<reference evidence="7 8" key="1">
    <citation type="journal article" date="2007" name="Science">
        <title>The Chlamydomonas genome reveals the evolution of key animal and plant functions.</title>
        <authorList>
            <person name="Merchant S.S."/>
            <person name="Prochnik S.E."/>
            <person name="Vallon O."/>
            <person name="Harris E.H."/>
            <person name="Karpowicz S.J."/>
            <person name="Witman G.B."/>
            <person name="Terry A."/>
            <person name="Salamov A."/>
            <person name="Fritz-Laylin L.K."/>
            <person name="Marechal-Drouard L."/>
            <person name="Marshall W.F."/>
            <person name="Qu L.H."/>
            <person name="Nelson D.R."/>
            <person name="Sanderfoot A.A."/>
            <person name="Spalding M.H."/>
            <person name="Kapitonov V.V."/>
            <person name="Ren Q."/>
            <person name="Ferris P."/>
            <person name="Lindquist E."/>
            <person name="Shapiro H."/>
            <person name="Lucas S.M."/>
            <person name="Grimwood J."/>
            <person name="Schmutz J."/>
            <person name="Cardol P."/>
            <person name="Cerutti H."/>
            <person name="Chanfreau G."/>
            <person name="Chen C.L."/>
            <person name="Cognat V."/>
            <person name="Croft M.T."/>
            <person name="Dent R."/>
            <person name="Dutcher S."/>
            <person name="Fernandez E."/>
            <person name="Fukuzawa H."/>
            <person name="Gonzalez-Ballester D."/>
            <person name="Gonzalez-Halphen D."/>
            <person name="Hallmann A."/>
            <person name="Hanikenne M."/>
            <person name="Hippler M."/>
            <person name="Inwood W."/>
            <person name="Jabbari K."/>
            <person name="Kalanon M."/>
            <person name="Kuras R."/>
            <person name="Lefebvre P.A."/>
            <person name="Lemaire S.D."/>
            <person name="Lobanov A.V."/>
            <person name="Lohr M."/>
            <person name="Manuell A."/>
            <person name="Meier I."/>
            <person name="Mets L."/>
            <person name="Mittag M."/>
            <person name="Mittelmeier T."/>
            <person name="Moroney J.V."/>
            <person name="Moseley J."/>
            <person name="Napoli C."/>
            <person name="Nedelcu A.M."/>
            <person name="Niyogi K."/>
            <person name="Novoselov S.V."/>
            <person name="Paulsen I.T."/>
            <person name="Pazour G."/>
            <person name="Purton S."/>
            <person name="Ral J.P."/>
            <person name="Riano-Pachon D.M."/>
            <person name="Riekhof W."/>
            <person name="Rymarquis L."/>
            <person name="Schroda M."/>
            <person name="Stern D."/>
            <person name="Umen J."/>
            <person name="Willows R."/>
            <person name="Wilson N."/>
            <person name="Zimmer S.L."/>
            <person name="Allmer J."/>
            <person name="Balk J."/>
            <person name="Bisova K."/>
            <person name="Chen C.J."/>
            <person name="Elias M."/>
            <person name="Gendler K."/>
            <person name="Hauser C."/>
            <person name="Lamb M.R."/>
            <person name="Ledford H."/>
            <person name="Long J.C."/>
            <person name="Minagawa J."/>
            <person name="Page M.D."/>
            <person name="Pan J."/>
            <person name="Pootakham W."/>
            <person name="Roje S."/>
            <person name="Rose A."/>
            <person name="Stahlberg E."/>
            <person name="Terauchi A.M."/>
            <person name="Yang P."/>
            <person name="Ball S."/>
            <person name="Bowler C."/>
            <person name="Dieckmann C.L."/>
            <person name="Gladyshev V.N."/>
            <person name="Green P."/>
            <person name="Jorgensen R."/>
            <person name="Mayfield S."/>
            <person name="Mueller-Roeber B."/>
            <person name="Rajamani S."/>
            <person name="Sayre R.T."/>
            <person name="Brokstein P."/>
            <person name="Dubchak I."/>
            <person name="Goodstein D."/>
            <person name="Hornick L."/>
            <person name="Huang Y.W."/>
            <person name="Jhaveri J."/>
            <person name="Luo Y."/>
            <person name="Martinez D."/>
            <person name="Ngau W.C."/>
            <person name="Otillar B."/>
            <person name="Poliakov A."/>
            <person name="Porter A."/>
            <person name="Szajkowski L."/>
            <person name="Werner G."/>
            <person name="Zhou K."/>
            <person name="Grigoriev I.V."/>
            <person name="Rokhsar D.S."/>
            <person name="Grossman A.R."/>
        </authorList>
    </citation>
    <scope>NUCLEOTIDE SEQUENCE [LARGE SCALE GENOMIC DNA]</scope>
    <source>
        <strain evidence="8">CC-503</strain>
    </source>
</reference>
<accession>A0A2K3D348</accession>
<feature type="transmembrane region" description="Helical" evidence="6">
    <location>
        <begin position="66"/>
        <end position="86"/>
    </location>
</feature>
<feature type="compositionally biased region" description="Polar residues" evidence="5">
    <location>
        <begin position="439"/>
        <end position="461"/>
    </location>
</feature>
<sequence length="522" mass="57546">MLRDPITLGLATAATWLSVASAVTQRYIIRIIFLVPFYGVTSWLSIMYRDESIYFDVPRDCYEAWVIYNFLSLCMAYVGGPGAVVVKSEGKYIKPSWALMTCCWPPIKVDGFLLRKCKQGTLQFVIAKPILAAFTLILFAAGMYEDGDWSITGGYLYIAIIYNTCYTIALYYLLIFYVGCEELLEPYRPLLKIILIKAVIFLTFWQSIAISMFSSKFTDPSDAAALQDWMVCMEMLLSAAGMWVAFPHTEYKMGGQTTGWRLHAFLHAISLQDVYSDIMHQFNPNYKTYVLYSDGGPSENVKRKKFRAGGKKQTRKRLSNSNLSSMEEGAARGRTRARGSSGGGRQPVIGTADDEGEEWNPPPKGSKAAAIFGKPGTGKGMLGWLPSISEKERKQAVLVDSESDAEYDDDNEQETALDHTMLAASSGSDGEDLARTSRGRTSSNGGPASSTVSRSPSQRRSSGAGDEGTNASPGQRGARGPKQQLRAVGQAANVAFRRIESIARDARDALHLEDSDDDDRML</sequence>
<dbReference type="AlphaFoldDB" id="A0A2K3D348"/>
<evidence type="ECO:0000256" key="2">
    <source>
        <dbReference type="ARBA" id="ARBA00022692"/>
    </source>
</evidence>
<keyword evidence="8" id="KW-1185">Reference proteome</keyword>
<proteinExistence type="predicted"/>
<feature type="transmembrane region" description="Helical" evidence="6">
    <location>
        <begin position="156"/>
        <end position="178"/>
    </location>
</feature>
<dbReference type="GeneID" id="5716411"/>
<feature type="compositionally biased region" description="Basic residues" evidence="5">
    <location>
        <begin position="302"/>
        <end position="318"/>
    </location>
</feature>
<dbReference type="GO" id="GO:0016020">
    <property type="term" value="C:membrane"/>
    <property type="evidence" value="ECO:0007669"/>
    <property type="project" value="UniProtKB-SubCell"/>
</dbReference>
<keyword evidence="3 6" id="KW-1133">Transmembrane helix</keyword>
<dbReference type="OrthoDB" id="5348404at2759"/>
<comment type="subcellular location">
    <subcellularLocation>
        <location evidence="1">Membrane</location>
        <topology evidence="1">Multi-pass membrane protein</topology>
    </subcellularLocation>
</comment>
<dbReference type="Pfam" id="PF03619">
    <property type="entry name" value="Solute_trans_a"/>
    <property type="match status" value="1"/>
</dbReference>
<keyword evidence="4 6" id="KW-0472">Membrane</keyword>
<feature type="transmembrane region" description="Helical" evidence="6">
    <location>
        <begin position="125"/>
        <end position="144"/>
    </location>
</feature>
<dbReference type="SMART" id="SM01417">
    <property type="entry name" value="Solute_trans_a"/>
    <property type="match status" value="1"/>
</dbReference>
<feature type="transmembrane region" description="Helical" evidence="6">
    <location>
        <begin position="190"/>
        <end position="214"/>
    </location>
</feature>
<feature type="transmembrane region" description="Helical" evidence="6">
    <location>
        <begin position="226"/>
        <end position="246"/>
    </location>
</feature>
<dbReference type="InterPro" id="IPR005178">
    <property type="entry name" value="Ostalpha/TMEM184C"/>
</dbReference>
<feature type="region of interest" description="Disordered" evidence="5">
    <location>
        <begin position="300"/>
        <end position="374"/>
    </location>
</feature>
<dbReference type="ExpressionAtlas" id="A0A2K3D348">
    <property type="expression patterns" value="baseline and differential"/>
</dbReference>
<feature type="transmembrane region" description="Helical" evidence="6">
    <location>
        <begin position="28"/>
        <end position="46"/>
    </location>
</feature>
<evidence type="ECO:0000256" key="6">
    <source>
        <dbReference type="SAM" id="Phobius"/>
    </source>
</evidence>
<dbReference type="PANTHER" id="PTHR23423">
    <property type="entry name" value="ORGANIC SOLUTE TRANSPORTER-RELATED"/>
    <property type="match status" value="1"/>
</dbReference>
<keyword evidence="2 6" id="KW-0812">Transmembrane</keyword>
<evidence type="ECO:0000256" key="4">
    <source>
        <dbReference type="ARBA" id="ARBA00023136"/>
    </source>
</evidence>
<feature type="region of interest" description="Disordered" evidence="5">
    <location>
        <begin position="395"/>
        <end position="489"/>
    </location>
</feature>
<dbReference type="Proteomes" id="UP000006906">
    <property type="component" value="Chromosome 12"/>
</dbReference>
<evidence type="ECO:0000313" key="8">
    <source>
        <dbReference type="Proteomes" id="UP000006906"/>
    </source>
</evidence>
<evidence type="ECO:0000256" key="3">
    <source>
        <dbReference type="ARBA" id="ARBA00022989"/>
    </source>
</evidence>
<dbReference type="Gramene" id="PNW74963">
    <property type="protein sequence ID" value="PNW74963"/>
    <property type="gene ID" value="CHLRE_12g502400v5"/>
</dbReference>